<comment type="function">
    <text evidence="10">Catalyzes the transfer of an acyl group from acyl-phosphate (acyl-PO(4)) to glycerol-3-phosphate (G3P) to form lysophosphatidic acid (LPA). This enzyme utilizes acyl-phosphate as fatty acyl donor, but not acyl-CoA or acyl-ACP.</text>
</comment>
<evidence type="ECO:0000256" key="3">
    <source>
        <dbReference type="ARBA" id="ARBA00022679"/>
    </source>
</evidence>
<keyword evidence="11" id="KW-0012">Acyltransferase</keyword>
<dbReference type="PANTHER" id="PTHR30309:SF0">
    <property type="entry name" value="GLYCEROL-3-PHOSPHATE ACYLTRANSFERASE-RELATED"/>
    <property type="match status" value="1"/>
</dbReference>
<dbReference type="GO" id="GO:0043772">
    <property type="term" value="F:acyl-phosphate glycerol-3-phosphate acyltransferase activity"/>
    <property type="evidence" value="ECO:0007669"/>
    <property type="project" value="UniProtKB-UniRule"/>
</dbReference>
<dbReference type="AlphaFoldDB" id="A0A316G649"/>
<keyword evidence="3 10" id="KW-0808">Transferase</keyword>
<dbReference type="InterPro" id="IPR003811">
    <property type="entry name" value="G3P_acylTferase_PlsY"/>
</dbReference>
<feature type="transmembrane region" description="Helical" evidence="10">
    <location>
        <begin position="114"/>
        <end position="137"/>
    </location>
</feature>
<dbReference type="GO" id="GO:0005886">
    <property type="term" value="C:plasma membrane"/>
    <property type="evidence" value="ECO:0007669"/>
    <property type="project" value="UniProtKB-SubCell"/>
</dbReference>
<dbReference type="HAMAP" id="MF_01043">
    <property type="entry name" value="PlsY"/>
    <property type="match status" value="1"/>
</dbReference>
<keyword evidence="5 10" id="KW-1133">Transmembrane helix</keyword>
<evidence type="ECO:0000256" key="8">
    <source>
        <dbReference type="ARBA" id="ARBA00023209"/>
    </source>
</evidence>
<evidence type="ECO:0000256" key="10">
    <source>
        <dbReference type="HAMAP-Rule" id="MF_01043"/>
    </source>
</evidence>
<keyword evidence="9 10" id="KW-1208">Phospholipid metabolism</keyword>
<evidence type="ECO:0000256" key="5">
    <source>
        <dbReference type="ARBA" id="ARBA00022989"/>
    </source>
</evidence>
<dbReference type="PANTHER" id="PTHR30309">
    <property type="entry name" value="INNER MEMBRANE PROTEIN YGIH"/>
    <property type="match status" value="1"/>
</dbReference>
<dbReference type="OrthoDB" id="9777124at2"/>
<evidence type="ECO:0000313" key="11">
    <source>
        <dbReference type="EMBL" id="PWK56374.1"/>
    </source>
</evidence>
<evidence type="ECO:0000256" key="6">
    <source>
        <dbReference type="ARBA" id="ARBA00023098"/>
    </source>
</evidence>
<comment type="subunit">
    <text evidence="10">Probably interacts with PlsX.</text>
</comment>
<keyword evidence="7 10" id="KW-0472">Membrane</keyword>
<evidence type="ECO:0000256" key="4">
    <source>
        <dbReference type="ARBA" id="ARBA00022692"/>
    </source>
</evidence>
<keyword evidence="8 10" id="KW-0594">Phospholipid biosynthesis</keyword>
<comment type="subcellular location">
    <subcellularLocation>
        <location evidence="10">Cell membrane</location>
        <topology evidence="10">Multi-pass membrane protein</topology>
    </subcellularLocation>
</comment>
<dbReference type="Pfam" id="PF02660">
    <property type="entry name" value="G3P_acyltransf"/>
    <property type="match status" value="1"/>
</dbReference>
<gene>
    <name evidence="10" type="primary">plsY</name>
    <name evidence="11" type="ORF">C8D95_10445</name>
</gene>
<keyword evidence="6 10" id="KW-0443">Lipid metabolism</keyword>
<feature type="transmembrane region" description="Helical" evidence="10">
    <location>
        <begin position="90"/>
        <end position="107"/>
    </location>
</feature>
<protein>
    <recommendedName>
        <fullName evidence="10">Glycerol-3-phosphate acyltransferase</fullName>
    </recommendedName>
    <alternativeName>
        <fullName evidence="10">Acyl-PO4 G3P acyltransferase</fullName>
    </alternativeName>
    <alternativeName>
        <fullName evidence="10">Acyl-phosphate--glycerol-3-phosphate acyltransferase</fullName>
    </alternativeName>
    <alternativeName>
        <fullName evidence="10">G3P acyltransferase</fullName>
        <shortName evidence="10">GPAT</shortName>
        <ecNumber evidence="10">2.3.1.275</ecNumber>
    </alternativeName>
    <alternativeName>
        <fullName evidence="10">Lysophosphatidic acid synthase</fullName>
        <shortName evidence="10">LPA synthase</shortName>
    </alternativeName>
</protein>
<evidence type="ECO:0000256" key="7">
    <source>
        <dbReference type="ARBA" id="ARBA00023136"/>
    </source>
</evidence>
<keyword evidence="2 10" id="KW-0444">Lipid biosynthesis</keyword>
<dbReference type="KEGG" id="salo:EF888_20515"/>
<keyword evidence="1 10" id="KW-1003">Cell membrane</keyword>
<feature type="transmembrane region" description="Helical" evidence="10">
    <location>
        <begin position="6"/>
        <end position="30"/>
    </location>
</feature>
<comment type="similarity">
    <text evidence="10">Belongs to the PlsY family.</text>
</comment>
<evidence type="ECO:0000256" key="2">
    <source>
        <dbReference type="ARBA" id="ARBA00022516"/>
    </source>
</evidence>
<dbReference type="GO" id="GO:0008654">
    <property type="term" value="P:phospholipid biosynthetic process"/>
    <property type="evidence" value="ECO:0007669"/>
    <property type="project" value="UniProtKB-UniRule"/>
</dbReference>
<reference evidence="11 12" key="1">
    <citation type="submission" date="2018-05" db="EMBL/GenBank/DDBJ databases">
        <title>Genomic Encyclopedia of Type Strains, Phase IV (KMG-IV): sequencing the most valuable type-strain genomes for metagenomic binning, comparative biology and taxonomic classification.</title>
        <authorList>
            <person name="Goeker M."/>
        </authorList>
    </citation>
    <scope>NUCLEOTIDE SEQUENCE [LARGE SCALE GENOMIC DNA]</scope>
    <source>
        <strain evidence="11 12">DSM 103371</strain>
    </source>
</reference>
<keyword evidence="4 10" id="KW-0812">Transmembrane</keyword>
<dbReference type="EMBL" id="QGGV01000004">
    <property type="protein sequence ID" value="PWK56374.1"/>
    <property type="molecule type" value="Genomic_DNA"/>
</dbReference>
<name>A0A316G649_9RHOB</name>
<keyword evidence="12" id="KW-1185">Reference proteome</keyword>
<feature type="transmembrane region" description="Helical" evidence="10">
    <location>
        <begin position="149"/>
        <end position="181"/>
    </location>
</feature>
<sequence>MPELVTPLGILIAIGVGAYLLGSVPFGVVLSRLFGLADPRTIGSGNIGATNVLRSGSKAAALLTLLLDALKGTVAVLLARELGGEDAAQLAALGAFAGHVWPLYLTFKGGKGVATLLGILVALSPVVGLVAAVTWLVTAVVSRLSSLAAIVAAVATPMGAALLGHGDKVVLLIVLSVILIWRHRGNITRLRDGTEPRIGRK</sequence>
<dbReference type="RefSeq" id="WP_109759069.1">
    <property type="nucleotide sequence ID" value="NZ_CP034588.1"/>
</dbReference>
<dbReference type="SMART" id="SM01207">
    <property type="entry name" value="G3P_acyltransf"/>
    <property type="match status" value="1"/>
</dbReference>
<accession>A0A316G649</accession>
<dbReference type="Proteomes" id="UP000245390">
    <property type="component" value="Unassembled WGS sequence"/>
</dbReference>
<comment type="caution">
    <text evidence="11">The sequence shown here is derived from an EMBL/GenBank/DDBJ whole genome shotgun (WGS) entry which is preliminary data.</text>
</comment>
<evidence type="ECO:0000313" key="12">
    <source>
        <dbReference type="Proteomes" id="UP000245390"/>
    </source>
</evidence>
<evidence type="ECO:0000256" key="1">
    <source>
        <dbReference type="ARBA" id="ARBA00022475"/>
    </source>
</evidence>
<dbReference type="UniPathway" id="UPA00085"/>
<dbReference type="EC" id="2.3.1.275" evidence="10"/>
<evidence type="ECO:0000256" key="9">
    <source>
        <dbReference type="ARBA" id="ARBA00023264"/>
    </source>
</evidence>
<comment type="pathway">
    <text evidence="10">Lipid metabolism; phospholipid metabolism.</text>
</comment>
<dbReference type="NCBIfam" id="TIGR00023">
    <property type="entry name" value="glycerol-3-phosphate 1-O-acyltransferase PlsY"/>
    <property type="match status" value="1"/>
</dbReference>
<organism evidence="11 12">
    <name type="scientific">Silicimonas algicola</name>
    <dbReference type="NCBI Taxonomy" id="1826607"/>
    <lineage>
        <taxon>Bacteria</taxon>
        <taxon>Pseudomonadati</taxon>
        <taxon>Pseudomonadota</taxon>
        <taxon>Alphaproteobacteria</taxon>
        <taxon>Rhodobacterales</taxon>
        <taxon>Paracoccaceae</taxon>
    </lineage>
</organism>
<comment type="catalytic activity">
    <reaction evidence="10">
        <text>an acyl phosphate + sn-glycerol 3-phosphate = a 1-acyl-sn-glycero-3-phosphate + phosphate</text>
        <dbReference type="Rhea" id="RHEA:34075"/>
        <dbReference type="ChEBI" id="CHEBI:43474"/>
        <dbReference type="ChEBI" id="CHEBI:57597"/>
        <dbReference type="ChEBI" id="CHEBI:57970"/>
        <dbReference type="ChEBI" id="CHEBI:59918"/>
        <dbReference type="EC" id="2.3.1.275"/>
    </reaction>
</comment>
<proteinExistence type="inferred from homology"/>